<dbReference type="Proteomes" id="UP000218899">
    <property type="component" value="Chromosome"/>
</dbReference>
<gene>
    <name evidence="10" type="ORF">SVA_3527</name>
</gene>
<evidence type="ECO:0000256" key="4">
    <source>
        <dbReference type="ARBA" id="ARBA00022481"/>
    </source>
</evidence>
<evidence type="ECO:0000256" key="2">
    <source>
        <dbReference type="ARBA" id="ARBA00008358"/>
    </source>
</evidence>
<dbReference type="GO" id="GO:0015628">
    <property type="term" value="P:protein secretion by the type II secretion system"/>
    <property type="evidence" value="ECO:0007669"/>
    <property type="project" value="InterPro"/>
</dbReference>
<accession>A0A1C7AFG7</accession>
<evidence type="ECO:0000256" key="8">
    <source>
        <dbReference type="ARBA" id="ARBA00023136"/>
    </source>
</evidence>
<keyword evidence="6 9" id="KW-0812">Transmembrane</keyword>
<name>A0A1C7AFG7_9GAMM</name>
<proteinExistence type="inferred from homology"/>
<evidence type="ECO:0000313" key="10">
    <source>
        <dbReference type="EMBL" id="BAU50063.1"/>
    </source>
</evidence>
<dbReference type="PANTHER" id="PTHR38779">
    <property type="entry name" value="TYPE II SECRETION SYSTEM PROTEIN I-RELATED"/>
    <property type="match status" value="1"/>
</dbReference>
<comment type="subcellular location">
    <subcellularLocation>
        <location evidence="1">Cell inner membrane</location>
        <topology evidence="1">Single-pass membrane protein</topology>
    </subcellularLocation>
</comment>
<feature type="transmembrane region" description="Helical" evidence="9">
    <location>
        <begin position="12"/>
        <end position="37"/>
    </location>
</feature>
<protein>
    <submittedName>
        <fullName evidence="10">General secretion pathway protein H</fullName>
    </submittedName>
</protein>
<dbReference type="NCBIfam" id="TIGR02532">
    <property type="entry name" value="IV_pilin_GFxxxE"/>
    <property type="match status" value="1"/>
</dbReference>
<dbReference type="EMBL" id="AP014936">
    <property type="protein sequence ID" value="BAU50063.1"/>
    <property type="molecule type" value="Genomic_DNA"/>
</dbReference>
<keyword evidence="8 9" id="KW-0472">Membrane</keyword>
<keyword evidence="7 9" id="KW-1133">Transmembrane helix</keyword>
<dbReference type="GO" id="GO:0015627">
    <property type="term" value="C:type II protein secretion system complex"/>
    <property type="evidence" value="ECO:0007669"/>
    <property type="project" value="InterPro"/>
</dbReference>
<keyword evidence="4" id="KW-0488">Methylation</keyword>
<dbReference type="KEGG" id="sva:SVA_3527"/>
<dbReference type="PANTHER" id="PTHR38779:SF2">
    <property type="entry name" value="TYPE II SECRETION SYSTEM PROTEIN I-RELATED"/>
    <property type="match status" value="1"/>
</dbReference>
<comment type="similarity">
    <text evidence="2">Belongs to the GSP I family.</text>
</comment>
<evidence type="ECO:0000256" key="6">
    <source>
        <dbReference type="ARBA" id="ARBA00022692"/>
    </source>
</evidence>
<evidence type="ECO:0000256" key="9">
    <source>
        <dbReference type="SAM" id="Phobius"/>
    </source>
</evidence>
<dbReference type="InterPro" id="IPR012902">
    <property type="entry name" value="N_methyl_site"/>
</dbReference>
<dbReference type="PROSITE" id="PS00409">
    <property type="entry name" value="PROKAR_NTER_METHYL"/>
    <property type="match status" value="1"/>
</dbReference>
<dbReference type="OrthoDB" id="7864109at2"/>
<evidence type="ECO:0000313" key="11">
    <source>
        <dbReference type="Proteomes" id="UP000218899"/>
    </source>
</evidence>
<dbReference type="GO" id="GO:0005886">
    <property type="term" value="C:plasma membrane"/>
    <property type="evidence" value="ECO:0007669"/>
    <property type="project" value="UniProtKB-SubCell"/>
</dbReference>
<dbReference type="AlphaFoldDB" id="A0A1C7AFG7"/>
<reference evidence="10 11" key="1">
    <citation type="submission" date="2015-08" db="EMBL/GenBank/DDBJ databases">
        <title>Complete genome sequence of Sulfurifustis variabilis.</title>
        <authorList>
            <person name="Miura A."/>
            <person name="Kojima H."/>
            <person name="Fukui M."/>
        </authorList>
    </citation>
    <scope>NUCLEOTIDE SEQUENCE [LARGE SCALE GENOMIC DNA]</scope>
    <source>
        <strain evidence="11">skN76</strain>
    </source>
</reference>
<evidence type="ECO:0000256" key="1">
    <source>
        <dbReference type="ARBA" id="ARBA00004377"/>
    </source>
</evidence>
<keyword evidence="3" id="KW-1003">Cell membrane</keyword>
<keyword evidence="5" id="KW-0997">Cell inner membrane</keyword>
<evidence type="ECO:0000256" key="7">
    <source>
        <dbReference type="ARBA" id="ARBA00022989"/>
    </source>
</evidence>
<evidence type="ECO:0000256" key="5">
    <source>
        <dbReference type="ARBA" id="ARBA00022519"/>
    </source>
</evidence>
<evidence type="ECO:0000256" key="3">
    <source>
        <dbReference type="ARBA" id="ARBA00022475"/>
    </source>
</evidence>
<sequence>MTEAAGQGRRAAGFSLLEVVVALALLALALGALYPVFASAARRATLVAEHDRAVMLADSKLAEIDGAALRPGTDAGTIEGRYRWRRRVELMVVHDAGAPPALVPYQVTLEVRWGPEHETRSIALTTVRLGSGA</sequence>
<dbReference type="RefSeq" id="WP_096462398.1">
    <property type="nucleotide sequence ID" value="NZ_AP014936.1"/>
</dbReference>
<dbReference type="InterPro" id="IPR010052">
    <property type="entry name" value="T2SS_protein-GspI"/>
</dbReference>
<keyword evidence="11" id="KW-1185">Reference proteome</keyword>
<dbReference type="Pfam" id="PF07963">
    <property type="entry name" value="N_methyl"/>
    <property type="match status" value="1"/>
</dbReference>
<organism evidence="10 11">
    <name type="scientific">Sulfurifustis variabilis</name>
    <dbReference type="NCBI Taxonomy" id="1675686"/>
    <lineage>
        <taxon>Bacteria</taxon>
        <taxon>Pseudomonadati</taxon>
        <taxon>Pseudomonadota</taxon>
        <taxon>Gammaproteobacteria</taxon>
        <taxon>Acidiferrobacterales</taxon>
        <taxon>Acidiferrobacteraceae</taxon>
        <taxon>Sulfurifustis</taxon>
    </lineage>
</organism>